<dbReference type="InterPro" id="IPR012312">
    <property type="entry name" value="Hemerythrin-like"/>
</dbReference>
<dbReference type="InterPro" id="IPR036661">
    <property type="entry name" value="Luciferase-like_sf"/>
</dbReference>
<evidence type="ECO:0000313" key="6">
    <source>
        <dbReference type="Proteomes" id="UP000305778"/>
    </source>
</evidence>
<protein>
    <submittedName>
        <fullName evidence="5">LLM class flavin-dependent oxidoreductase</fullName>
    </submittedName>
</protein>
<proteinExistence type="predicted"/>
<dbReference type="InterPro" id="IPR011251">
    <property type="entry name" value="Luciferase-like_dom"/>
</dbReference>
<dbReference type="AlphaFoldDB" id="A0A4U0S545"/>
<feature type="region of interest" description="Disordered" evidence="2">
    <location>
        <begin position="287"/>
        <end position="358"/>
    </location>
</feature>
<name>A0A4U0S545_9ACTN</name>
<feature type="compositionally biased region" description="Low complexity" evidence="2">
    <location>
        <begin position="289"/>
        <end position="312"/>
    </location>
</feature>
<comment type="caution">
    <text evidence="5">The sequence shown here is derived from an EMBL/GenBank/DDBJ whole genome shotgun (WGS) entry which is preliminary data.</text>
</comment>
<feature type="domain" description="Hemerythrin-like" evidence="4">
    <location>
        <begin position="365"/>
        <end position="506"/>
    </location>
</feature>
<evidence type="ECO:0000259" key="4">
    <source>
        <dbReference type="Pfam" id="PF01814"/>
    </source>
</evidence>
<gene>
    <name evidence="5" type="ORF">FCI23_38710</name>
</gene>
<dbReference type="PANTHER" id="PTHR43244:SF1">
    <property type="entry name" value="5,10-METHYLENETETRAHYDROMETHANOPTERIN REDUCTASE"/>
    <property type="match status" value="1"/>
</dbReference>
<sequence length="523" mass="56562">MGDYGHNLEFGVFVEPAAQSADQVVALSVLAEEAGYDLVSFTDHPYSPRSLDAWTLMSFVAARTGRVRLSANVLSLPLRPPAVLAQAAASLDILSHGRAELGIGAGIAWDAIEAMGGRRLDPGDSVEALEEGIHVIRELWDAGEQGSARFEGKHYRLAGALRGPAPVHDISIWVGAFKPRMLRLVGRLADGWWPTTAGLKPGDLAAGNAVIDAAAARAGREPHAIRRLLNLGTVDAPARETAAELARLALEDGIGTFIVTVNDPRAMVDFASEVAPRVREAVEEARLSGPGAQPAPVGAAEAGISAPAAAPGESEDERLGVTPTPDKAVRLSDRAPWNASTRPRRDRSGPEVSYTDQGRRVSKQLIKVHDMLRGELSDLRDIVRQVHDGAMQAGDARAALNEMALRQNDWTLGAFCARYCNAVTQHHGIEDASVFPHLARREPQLKPVIDRLTEEHQVIHDAIQEVDRALVQHMTRPENHDTIQGAIDYLTDALLSHLAYEEQELVEPLARLGFYPDQVPVRN</sequence>
<dbReference type="PANTHER" id="PTHR43244">
    <property type="match status" value="1"/>
</dbReference>
<dbReference type="Pfam" id="PF01814">
    <property type="entry name" value="Hemerythrin"/>
    <property type="match status" value="1"/>
</dbReference>
<evidence type="ECO:0000256" key="1">
    <source>
        <dbReference type="ARBA" id="ARBA00023002"/>
    </source>
</evidence>
<dbReference type="EMBL" id="SUMC01000063">
    <property type="protein sequence ID" value="TKA02181.1"/>
    <property type="molecule type" value="Genomic_DNA"/>
</dbReference>
<dbReference type="RefSeq" id="WP_136728849.1">
    <property type="nucleotide sequence ID" value="NZ_SUMC01000063.1"/>
</dbReference>
<evidence type="ECO:0000259" key="3">
    <source>
        <dbReference type="Pfam" id="PF00296"/>
    </source>
</evidence>
<feature type="domain" description="Luciferase-like" evidence="3">
    <location>
        <begin position="15"/>
        <end position="255"/>
    </location>
</feature>
<dbReference type="InterPro" id="IPR050564">
    <property type="entry name" value="F420-G6PD/mer"/>
</dbReference>
<dbReference type="GO" id="GO:0016705">
    <property type="term" value="F:oxidoreductase activity, acting on paired donors, with incorporation or reduction of molecular oxygen"/>
    <property type="evidence" value="ECO:0007669"/>
    <property type="project" value="InterPro"/>
</dbReference>
<organism evidence="5 6">
    <name type="scientific">Actinacidiphila oryziradicis</name>
    <dbReference type="NCBI Taxonomy" id="2571141"/>
    <lineage>
        <taxon>Bacteria</taxon>
        <taxon>Bacillati</taxon>
        <taxon>Actinomycetota</taxon>
        <taxon>Actinomycetes</taxon>
        <taxon>Kitasatosporales</taxon>
        <taxon>Streptomycetaceae</taxon>
        <taxon>Actinacidiphila</taxon>
    </lineage>
</organism>
<dbReference type="Pfam" id="PF00296">
    <property type="entry name" value="Bac_luciferase"/>
    <property type="match status" value="1"/>
</dbReference>
<keyword evidence="1" id="KW-0560">Oxidoreductase</keyword>
<dbReference type="CDD" id="cd12108">
    <property type="entry name" value="Hr-like"/>
    <property type="match status" value="1"/>
</dbReference>
<dbReference type="OrthoDB" id="9775082at2"/>
<keyword evidence="6" id="KW-1185">Reference proteome</keyword>
<dbReference type="SUPFAM" id="SSF51679">
    <property type="entry name" value="Bacterial luciferase-like"/>
    <property type="match status" value="1"/>
</dbReference>
<reference evidence="5 6" key="1">
    <citation type="submission" date="2019-04" db="EMBL/GenBank/DDBJ databases">
        <title>Streptomyces oryziradicis sp. nov., a novel actinomycete isolated from rhizosphere soil of rice (Oryza sativa L.).</title>
        <authorList>
            <person name="Li C."/>
        </authorList>
    </citation>
    <scope>NUCLEOTIDE SEQUENCE [LARGE SCALE GENOMIC DNA]</scope>
    <source>
        <strain evidence="5 6">NEAU-C40</strain>
    </source>
</reference>
<evidence type="ECO:0000256" key="2">
    <source>
        <dbReference type="SAM" id="MobiDB-lite"/>
    </source>
</evidence>
<evidence type="ECO:0000313" key="5">
    <source>
        <dbReference type="EMBL" id="TKA02181.1"/>
    </source>
</evidence>
<dbReference type="Gene3D" id="1.20.120.520">
    <property type="entry name" value="nmb1532 protein domain like"/>
    <property type="match status" value="1"/>
</dbReference>
<accession>A0A4U0S545</accession>
<dbReference type="Gene3D" id="3.20.20.30">
    <property type="entry name" value="Luciferase-like domain"/>
    <property type="match status" value="1"/>
</dbReference>
<dbReference type="Proteomes" id="UP000305778">
    <property type="component" value="Unassembled WGS sequence"/>
</dbReference>